<dbReference type="EMBL" id="BAAAHG010000040">
    <property type="protein sequence ID" value="GAA0922813.1"/>
    <property type="molecule type" value="Genomic_DNA"/>
</dbReference>
<organism evidence="2 3">
    <name type="scientific">Streptomyces thermoalcalitolerans</name>
    <dbReference type="NCBI Taxonomy" id="65605"/>
    <lineage>
        <taxon>Bacteria</taxon>
        <taxon>Bacillati</taxon>
        <taxon>Actinomycetota</taxon>
        <taxon>Actinomycetes</taxon>
        <taxon>Kitasatosporales</taxon>
        <taxon>Streptomycetaceae</taxon>
        <taxon>Streptomyces</taxon>
    </lineage>
</organism>
<gene>
    <name evidence="2" type="ORF">GCM10009549_42780</name>
</gene>
<keyword evidence="3" id="KW-1185">Reference proteome</keyword>
<feature type="compositionally biased region" description="Low complexity" evidence="1">
    <location>
        <begin position="41"/>
        <end position="68"/>
    </location>
</feature>
<reference evidence="3" key="1">
    <citation type="journal article" date="2019" name="Int. J. Syst. Evol. Microbiol.">
        <title>The Global Catalogue of Microorganisms (GCM) 10K type strain sequencing project: providing services to taxonomists for standard genome sequencing and annotation.</title>
        <authorList>
            <consortium name="The Broad Institute Genomics Platform"/>
            <consortium name="The Broad Institute Genome Sequencing Center for Infectious Disease"/>
            <person name="Wu L."/>
            <person name="Ma J."/>
        </authorList>
    </citation>
    <scope>NUCLEOTIDE SEQUENCE [LARGE SCALE GENOMIC DNA]</scope>
    <source>
        <strain evidence="3">JCM 10673</strain>
    </source>
</reference>
<feature type="compositionally biased region" description="Pro residues" evidence="1">
    <location>
        <begin position="22"/>
        <end position="40"/>
    </location>
</feature>
<protein>
    <submittedName>
        <fullName evidence="2">Uncharacterized protein</fullName>
    </submittedName>
</protein>
<comment type="caution">
    <text evidence="2">The sequence shown here is derived from an EMBL/GenBank/DDBJ whole genome shotgun (WGS) entry which is preliminary data.</text>
</comment>
<accession>A0ABP3ZIY3</accession>
<dbReference type="Proteomes" id="UP001501005">
    <property type="component" value="Unassembled WGS sequence"/>
</dbReference>
<name>A0ABP3ZIY3_9ACTN</name>
<feature type="region of interest" description="Disordered" evidence="1">
    <location>
        <begin position="15"/>
        <end position="111"/>
    </location>
</feature>
<evidence type="ECO:0000313" key="2">
    <source>
        <dbReference type="EMBL" id="GAA0922813.1"/>
    </source>
</evidence>
<evidence type="ECO:0000313" key="3">
    <source>
        <dbReference type="Proteomes" id="UP001501005"/>
    </source>
</evidence>
<sequence length="111" mass="11117">MPRAVLRAARVCGVRARSPGAPHAPVPCPQGTAPTPPPAPAVARRGPLPRPRGTLPDPAAGPADAAGPAGTGKPGRSCPHMKKPARGTGGRVTRRRPASVAGAGLRLLLRS</sequence>
<proteinExistence type="predicted"/>
<evidence type="ECO:0000256" key="1">
    <source>
        <dbReference type="SAM" id="MobiDB-lite"/>
    </source>
</evidence>